<dbReference type="EMBL" id="WBJY01000002">
    <property type="protein sequence ID" value="KAB1648368.1"/>
    <property type="molecule type" value="Genomic_DNA"/>
</dbReference>
<evidence type="ECO:0000256" key="5">
    <source>
        <dbReference type="ARBA" id="ARBA00022989"/>
    </source>
</evidence>
<dbReference type="PROSITE" id="PS00216">
    <property type="entry name" value="SUGAR_TRANSPORT_1"/>
    <property type="match status" value="1"/>
</dbReference>
<keyword evidence="4 7" id="KW-0812">Transmembrane</keyword>
<dbReference type="AlphaFoldDB" id="A0A6H9WNL7"/>
<feature type="transmembrane region" description="Helical" evidence="7">
    <location>
        <begin position="290"/>
        <end position="311"/>
    </location>
</feature>
<evidence type="ECO:0000256" key="6">
    <source>
        <dbReference type="ARBA" id="ARBA00023136"/>
    </source>
</evidence>
<feature type="transmembrane region" description="Helical" evidence="7">
    <location>
        <begin position="347"/>
        <end position="366"/>
    </location>
</feature>
<feature type="transmembrane region" description="Helical" evidence="7">
    <location>
        <begin position="195"/>
        <end position="214"/>
    </location>
</feature>
<dbReference type="OrthoDB" id="8953821at2"/>
<comment type="caution">
    <text evidence="9">The sequence shown here is derived from an EMBL/GenBank/DDBJ whole genome shotgun (WGS) entry which is preliminary data.</text>
</comment>
<evidence type="ECO:0000313" key="9">
    <source>
        <dbReference type="EMBL" id="KAB1648368.1"/>
    </source>
</evidence>
<feature type="transmembrane region" description="Helical" evidence="7">
    <location>
        <begin position="387"/>
        <end position="408"/>
    </location>
</feature>
<dbReference type="GO" id="GO:0022857">
    <property type="term" value="F:transmembrane transporter activity"/>
    <property type="evidence" value="ECO:0007669"/>
    <property type="project" value="InterPro"/>
</dbReference>
<dbReference type="Proteomes" id="UP000431744">
    <property type="component" value="Unassembled WGS sequence"/>
</dbReference>
<evidence type="ECO:0000256" key="3">
    <source>
        <dbReference type="ARBA" id="ARBA00022475"/>
    </source>
</evidence>
<proteinExistence type="predicted"/>
<keyword evidence="10" id="KW-1185">Reference proteome</keyword>
<dbReference type="InterPro" id="IPR020846">
    <property type="entry name" value="MFS_dom"/>
</dbReference>
<keyword evidence="2" id="KW-0813">Transport</keyword>
<dbReference type="PANTHER" id="PTHR43045:SF1">
    <property type="entry name" value="SHIKIMATE TRANSPORTER"/>
    <property type="match status" value="1"/>
</dbReference>
<gene>
    <name evidence="9" type="ORF">F8O04_11795</name>
</gene>
<dbReference type="InterPro" id="IPR011701">
    <property type="entry name" value="MFS"/>
</dbReference>
<feature type="transmembrane region" description="Helical" evidence="7">
    <location>
        <begin position="20"/>
        <end position="38"/>
    </location>
</feature>
<keyword evidence="6 7" id="KW-0472">Membrane</keyword>
<protein>
    <submittedName>
        <fullName evidence="9">MHS family MFS transporter</fullName>
    </submittedName>
</protein>
<feature type="transmembrane region" description="Helical" evidence="7">
    <location>
        <begin position="122"/>
        <end position="147"/>
    </location>
</feature>
<feature type="domain" description="Major facilitator superfamily (MFS) profile" evidence="8">
    <location>
        <begin position="19"/>
        <end position="440"/>
    </location>
</feature>
<feature type="transmembrane region" description="Helical" evidence="7">
    <location>
        <begin position="245"/>
        <end position="270"/>
    </location>
</feature>
<dbReference type="InterPro" id="IPR005829">
    <property type="entry name" value="Sugar_transporter_CS"/>
</dbReference>
<dbReference type="SUPFAM" id="SSF103473">
    <property type="entry name" value="MFS general substrate transporter"/>
    <property type="match status" value="1"/>
</dbReference>
<evidence type="ECO:0000256" key="7">
    <source>
        <dbReference type="SAM" id="Phobius"/>
    </source>
</evidence>
<keyword evidence="5 7" id="KW-1133">Transmembrane helix</keyword>
<sequence>MAQSSAAQLQPTAAERRRVIGATIVGTTVEWYDFFIYANMAALVFNHLFFEPAGAQYATLWSLFSIGLSFLFRPLGAFLAGHFGDKIGRKPMLVLTLLLMGGATTLIGFLPTYAAIGIAAPILLILLRILQGISAGGEWGGAVLMAVEHAPYGRRGVYGMYPQLGVPLGMILASGMIALVSGISPLISDTFFDEWGWRIPFIFSIVLIAVGYWVRRSVEESPVFKEIAQDAEQQSAPIVVVFKKYGWLVVLCAFIFAGNNAAGYMTTGGFLQGYATGSIEGSLLTMDRTLVLGFVTIASAVWFFSTLASGYISDAIGRRKTFIIGWLGQLVAVWILFPLVNQGQDNPLMFLLAVSLFAIPLGLCYGPVSSWYAETFPASVRYSGVSISYAIGAIIGGAFAPFIAQALLQAYGSWVAISIYLTAVTLLSLAATFLLRARDNVPLDHSFETDGDWEGFVADEGAKRKPDMAGIGK</sequence>
<accession>A0A6H9WNL7</accession>
<evidence type="ECO:0000259" key="8">
    <source>
        <dbReference type="PROSITE" id="PS50850"/>
    </source>
</evidence>
<dbReference type="CDD" id="cd17369">
    <property type="entry name" value="MFS_ShiA_like"/>
    <property type="match status" value="1"/>
</dbReference>
<dbReference type="GO" id="GO:0005886">
    <property type="term" value="C:plasma membrane"/>
    <property type="evidence" value="ECO:0007669"/>
    <property type="project" value="UniProtKB-SubCell"/>
</dbReference>
<feature type="transmembrane region" description="Helical" evidence="7">
    <location>
        <begin position="92"/>
        <end position="116"/>
    </location>
</feature>
<dbReference type="Pfam" id="PF07690">
    <property type="entry name" value="MFS_1"/>
    <property type="match status" value="1"/>
</dbReference>
<feature type="transmembrane region" description="Helical" evidence="7">
    <location>
        <begin position="323"/>
        <end position="341"/>
    </location>
</feature>
<feature type="transmembrane region" description="Helical" evidence="7">
    <location>
        <begin position="58"/>
        <end position="80"/>
    </location>
</feature>
<evidence type="ECO:0000313" key="10">
    <source>
        <dbReference type="Proteomes" id="UP000431744"/>
    </source>
</evidence>
<dbReference type="PANTHER" id="PTHR43045">
    <property type="entry name" value="SHIKIMATE TRANSPORTER"/>
    <property type="match status" value="1"/>
</dbReference>
<feature type="transmembrane region" description="Helical" evidence="7">
    <location>
        <begin position="159"/>
        <end position="183"/>
    </location>
</feature>
<reference evidence="9 10" key="1">
    <citation type="submission" date="2019-09" db="EMBL/GenBank/DDBJ databases">
        <title>Phylogeny of genus Pseudoclavibacter and closely related genus.</title>
        <authorList>
            <person name="Li Y."/>
        </authorList>
    </citation>
    <scope>NUCLEOTIDE SEQUENCE [LARGE SCALE GENOMIC DNA]</scope>
    <source>
        <strain evidence="9 10">EGI 60007</strain>
    </source>
</reference>
<keyword evidence="3" id="KW-1003">Cell membrane</keyword>
<comment type="subcellular location">
    <subcellularLocation>
        <location evidence="1">Cell membrane</location>
        <topology evidence="1">Multi-pass membrane protein</topology>
    </subcellularLocation>
</comment>
<evidence type="ECO:0000256" key="2">
    <source>
        <dbReference type="ARBA" id="ARBA00022448"/>
    </source>
</evidence>
<feature type="transmembrane region" description="Helical" evidence="7">
    <location>
        <begin position="414"/>
        <end position="435"/>
    </location>
</feature>
<organism evidence="9 10">
    <name type="scientific">Pseudoclavibacter endophyticus</name>
    <dbReference type="NCBI Taxonomy" id="1778590"/>
    <lineage>
        <taxon>Bacteria</taxon>
        <taxon>Bacillati</taxon>
        <taxon>Actinomycetota</taxon>
        <taxon>Actinomycetes</taxon>
        <taxon>Micrococcales</taxon>
        <taxon>Microbacteriaceae</taxon>
        <taxon>Pseudoclavibacter</taxon>
    </lineage>
</organism>
<evidence type="ECO:0000256" key="1">
    <source>
        <dbReference type="ARBA" id="ARBA00004651"/>
    </source>
</evidence>
<evidence type="ECO:0000256" key="4">
    <source>
        <dbReference type="ARBA" id="ARBA00022692"/>
    </source>
</evidence>
<dbReference type="InterPro" id="IPR036259">
    <property type="entry name" value="MFS_trans_sf"/>
</dbReference>
<dbReference type="PROSITE" id="PS50850">
    <property type="entry name" value="MFS"/>
    <property type="match status" value="1"/>
</dbReference>
<dbReference type="Gene3D" id="1.20.1250.20">
    <property type="entry name" value="MFS general substrate transporter like domains"/>
    <property type="match status" value="1"/>
</dbReference>
<dbReference type="RefSeq" id="WP_158029563.1">
    <property type="nucleotide sequence ID" value="NZ_BMHG01000001.1"/>
</dbReference>
<name>A0A6H9WNL7_9MICO</name>